<dbReference type="AlphaFoldDB" id="A0A7L5BUP2"/>
<evidence type="ECO:0000256" key="2">
    <source>
        <dbReference type="ARBA" id="ARBA00009236"/>
    </source>
</evidence>
<evidence type="ECO:0000256" key="3">
    <source>
        <dbReference type="ARBA" id="ARBA00022898"/>
    </source>
</evidence>
<dbReference type="PIRSF" id="PIRSF000524">
    <property type="entry name" value="SPT"/>
    <property type="match status" value="1"/>
</dbReference>
<keyword evidence="8" id="KW-1185">Reference proteome</keyword>
<feature type="modified residue" description="N6-(pyridoxal phosphate)lysine" evidence="5">
    <location>
        <position position="198"/>
    </location>
</feature>
<dbReference type="InterPro" id="IPR015422">
    <property type="entry name" value="PyrdxlP-dep_Trfase_small"/>
</dbReference>
<dbReference type="RefSeq" id="WP_165097199.1">
    <property type="nucleotide sequence ID" value="NZ_CP049056.1"/>
</dbReference>
<feature type="domain" description="Aminotransferase class V" evidence="6">
    <location>
        <begin position="59"/>
        <end position="336"/>
    </location>
</feature>
<dbReference type="Proteomes" id="UP000503336">
    <property type="component" value="Chromosome"/>
</dbReference>
<dbReference type="GO" id="GO:0004760">
    <property type="term" value="F:L-serine-pyruvate transaminase activity"/>
    <property type="evidence" value="ECO:0007669"/>
    <property type="project" value="TreeGrafter"/>
</dbReference>
<dbReference type="GO" id="GO:0008453">
    <property type="term" value="F:alanine-glyoxylate transaminase activity"/>
    <property type="evidence" value="ECO:0007669"/>
    <property type="project" value="TreeGrafter"/>
</dbReference>
<dbReference type="PANTHER" id="PTHR21152:SF40">
    <property type="entry name" value="ALANINE--GLYOXYLATE AMINOTRANSFERASE"/>
    <property type="match status" value="1"/>
</dbReference>
<gene>
    <name evidence="7" type="ORF">G5B40_07825</name>
</gene>
<dbReference type="InterPro" id="IPR024169">
    <property type="entry name" value="SP_NH2Trfase/AEP_transaminase"/>
</dbReference>
<evidence type="ECO:0000313" key="8">
    <source>
        <dbReference type="Proteomes" id="UP000503336"/>
    </source>
</evidence>
<dbReference type="InterPro" id="IPR015421">
    <property type="entry name" value="PyrdxlP-dep_Trfase_major"/>
</dbReference>
<sequence>MPLANGRHFLSIPGPSVMPDEVLRAMHRPATNIYEGALIEMTHGIVPDLKRVARTESRAMTFIGNGHAVWEAVIVNTLDAGEKALVLESGRFAVGWGEVAKALGVEIEVLNAPDRGGVDPQMVEDRLRTDTKHEIKAVLVVQIDTASGVWNDIAAIRRAIDAAGHPALYMVDCMASIGCVPYEMDAWGVDVTTAGSQKGLMTPPGLGFAWASQKAWDKTKTLTRGRAHWAWELRAEPEVFYQLFHGTAPVQHLYALRQALDMIFAEGLEAVWARHAAIGRGVRAAVSRWGENGPLELNILDPDACSDSVTTIRTGAIDAQALRACTETKLNVTLGTGLGELQGITFRIGHMGHVNAPMILGTLGSIELALAHMGAPYAPGGVEAAIAAMKDDVA</sequence>
<dbReference type="KEGG" id="hdh:G5B40_07825"/>
<accession>A0A7L5BUP2</accession>
<comment type="cofactor">
    <cofactor evidence="1 5">
        <name>pyridoxal 5'-phosphate</name>
        <dbReference type="ChEBI" id="CHEBI:597326"/>
    </cofactor>
</comment>
<evidence type="ECO:0000256" key="4">
    <source>
        <dbReference type="PIRSR" id="PIRSR000524-1"/>
    </source>
</evidence>
<dbReference type="Gene3D" id="3.40.640.10">
    <property type="entry name" value="Type I PLP-dependent aspartate aminotransferase-like (Major domain)"/>
    <property type="match status" value="1"/>
</dbReference>
<reference evidence="7 8" key="1">
    <citation type="submission" date="2020-02" db="EMBL/GenBank/DDBJ databases">
        <title>complete genome sequence of Rhodobacteraceae bacterium.</title>
        <authorList>
            <person name="Park J."/>
            <person name="Kim Y.-S."/>
            <person name="Kim K.-H."/>
        </authorList>
    </citation>
    <scope>NUCLEOTIDE SEQUENCE [LARGE SCALE GENOMIC DNA]</scope>
    <source>
        <strain evidence="7 8">RR4-56</strain>
    </source>
</reference>
<dbReference type="EMBL" id="CP049056">
    <property type="protein sequence ID" value="QIE55372.1"/>
    <property type="molecule type" value="Genomic_DNA"/>
</dbReference>
<dbReference type="SUPFAM" id="SSF53383">
    <property type="entry name" value="PLP-dependent transferases"/>
    <property type="match status" value="1"/>
</dbReference>
<dbReference type="Gene3D" id="3.90.1150.10">
    <property type="entry name" value="Aspartate Aminotransferase, domain 1"/>
    <property type="match status" value="1"/>
</dbReference>
<comment type="similarity">
    <text evidence="2">Belongs to the class-V pyridoxal-phosphate-dependent aminotransferase family.</text>
</comment>
<evidence type="ECO:0000256" key="1">
    <source>
        <dbReference type="ARBA" id="ARBA00001933"/>
    </source>
</evidence>
<dbReference type="InterPro" id="IPR000192">
    <property type="entry name" value="Aminotrans_V_dom"/>
</dbReference>
<dbReference type="GO" id="GO:0019265">
    <property type="term" value="P:glycine biosynthetic process, by transamination of glyoxylate"/>
    <property type="evidence" value="ECO:0007669"/>
    <property type="project" value="TreeGrafter"/>
</dbReference>
<proteinExistence type="inferred from homology"/>
<keyword evidence="3 5" id="KW-0663">Pyridoxal phosphate</keyword>
<dbReference type="InterPro" id="IPR015424">
    <property type="entry name" value="PyrdxlP-dep_Trfase"/>
</dbReference>
<keyword evidence="7" id="KW-0808">Transferase</keyword>
<evidence type="ECO:0000256" key="5">
    <source>
        <dbReference type="PIRSR" id="PIRSR000524-50"/>
    </source>
</evidence>
<dbReference type="FunFam" id="3.90.1150.10:FF:000204">
    <property type="entry name" value="Hypothetical aminotransferase"/>
    <property type="match status" value="1"/>
</dbReference>
<evidence type="ECO:0000259" key="6">
    <source>
        <dbReference type="Pfam" id="PF00266"/>
    </source>
</evidence>
<dbReference type="Pfam" id="PF00266">
    <property type="entry name" value="Aminotran_5"/>
    <property type="match status" value="1"/>
</dbReference>
<dbReference type="PANTHER" id="PTHR21152">
    <property type="entry name" value="AMINOTRANSFERASE CLASS V"/>
    <property type="match status" value="1"/>
</dbReference>
<organism evidence="7 8">
    <name type="scientific">Pikeienuella piscinae</name>
    <dbReference type="NCBI Taxonomy" id="2748098"/>
    <lineage>
        <taxon>Bacteria</taxon>
        <taxon>Pseudomonadati</taxon>
        <taxon>Pseudomonadota</taxon>
        <taxon>Alphaproteobacteria</taxon>
        <taxon>Rhodobacterales</taxon>
        <taxon>Paracoccaceae</taxon>
        <taxon>Pikeienuella</taxon>
    </lineage>
</organism>
<feature type="binding site" evidence="4">
    <location>
        <position position="347"/>
    </location>
    <ligand>
        <name>substrate</name>
    </ligand>
</feature>
<protein>
    <submittedName>
        <fullName evidence="7">Aminotransferase class V-fold PLP-dependent enzyme</fullName>
    </submittedName>
</protein>
<keyword evidence="7" id="KW-0032">Aminotransferase</keyword>
<name>A0A7L5BUP2_9RHOB</name>
<evidence type="ECO:0000313" key="7">
    <source>
        <dbReference type="EMBL" id="QIE55372.1"/>
    </source>
</evidence>